<protein>
    <submittedName>
        <fullName evidence="2">Acriflavine resistance protein</fullName>
    </submittedName>
</protein>
<keyword evidence="1" id="KW-0812">Transmembrane</keyword>
<feature type="transmembrane region" description="Helical" evidence="1">
    <location>
        <begin position="962"/>
        <end position="979"/>
    </location>
</feature>
<feature type="transmembrane region" description="Helical" evidence="1">
    <location>
        <begin position="444"/>
        <end position="465"/>
    </location>
</feature>
<name>J9D4M6_9ZZZZ</name>
<dbReference type="Pfam" id="PF00873">
    <property type="entry name" value="ACR_tran"/>
    <property type="match status" value="1"/>
</dbReference>
<dbReference type="EMBL" id="AMCI01000840">
    <property type="protein sequence ID" value="EJX07611.1"/>
    <property type="molecule type" value="Genomic_DNA"/>
</dbReference>
<dbReference type="PRINTS" id="PR00702">
    <property type="entry name" value="ACRIFLAVINRP"/>
</dbReference>
<feature type="transmembrane region" description="Helical" evidence="1">
    <location>
        <begin position="12"/>
        <end position="30"/>
    </location>
</feature>
<feature type="transmembrane region" description="Helical" evidence="1">
    <location>
        <begin position="888"/>
        <end position="908"/>
    </location>
</feature>
<feature type="transmembrane region" description="Helical" evidence="1">
    <location>
        <begin position="389"/>
        <end position="410"/>
    </location>
</feature>
<evidence type="ECO:0000256" key="1">
    <source>
        <dbReference type="SAM" id="Phobius"/>
    </source>
</evidence>
<organism evidence="2">
    <name type="scientific">gut metagenome</name>
    <dbReference type="NCBI Taxonomy" id="749906"/>
    <lineage>
        <taxon>unclassified sequences</taxon>
        <taxon>metagenomes</taxon>
        <taxon>organismal metagenomes</taxon>
    </lineage>
</organism>
<dbReference type="Gene3D" id="3.30.70.1430">
    <property type="entry name" value="Multidrug efflux transporter AcrB pore domain"/>
    <property type="match status" value="2"/>
</dbReference>
<feature type="transmembrane region" description="Helical" evidence="1">
    <location>
        <begin position="991"/>
        <end position="1017"/>
    </location>
</feature>
<feature type="transmembrane region" description="Helical" evidence="1">
    <location>
        <begin position="338"/>
        <end position="357"/>
    </location>
</feature>
<dbReference type="InterPro" id="IPR027463">
    <property type="entry name" value="AcrB_DN_DC_subdom"/>
</dbReference>
<reference evidence="2" key="1">
    <citation type="journal article" date="2012" name="PLoS ONE">
        <title>Gene sets for utilization of primary and secondary nutrition supplies in the distal gut of endangered iberian lynx.</title>
        <authorList>
            <person name="Alcaide M."/>
            <person name="Messina E."/>
            <person name="Richter M."/>
            <person name="Bargiela R."/>
            <person name="Peplies J."/>
            <person name="Huws S.A."/>
            <person name="Newbold C.J."/>
            <person name="Golyshin P.N."/>
            <person name="Simon M.A."/>
            <person name="Lopez G."/>
            <person name="Yakimov M.M."/>
            <person name="Ferrer M."/>
        </authorList>
    </citation>
    <scope>NUCLEOTIDE SEQUENCE</scope>
</reference>
<feature type="transmembrane region" description="Helical" evidence="1">
    <location>
        <begin position="914"/>
        <end position="933"/>
    </location>
</feature>
<evidence type="ECO:0000313" key="2">
    <source>
        <dbReference type="EMBL" id="EJX07611.1"/>
    </source>
</evidence>
<dbReference type="PANTHER" id="PTHR32063">
    <property type="match status" value="1"/>
</dbReference>
<accession>J9D4M6</accession>
<feature type="transmembrane region" description="Helical" evidence="1">
    <location>
        <begin position="364"/>
        <end position="383"/>
    </location>
</feature>
<sequence length="1026" mass="115433">MVRFLIRRPIAVLMAFTVCFIVGLVTYFSLPVSLLPDIDIPQITVQVSGENSSARELENTMVAPVRRQLMQVSGLSEMRSETRDGSGIIRLSFDFGTNTDLAFIEVNEKIDAAMNGLPRDAVRPKAIKASATDIPVFYLNMTLKDAVPYQETDGDAFLEMCTLAENVVKRRIEQLPQVAMADMTGVPQKMLRIVPDMGKMESLGMGLADLESILSSNNVEPGSMLVRDGYYEYNIRIASILRTPEDVEDICFNRNGLVMRLGDICDVQTVTRNETGRSLAGGKRAVTLAIIKQGEENLDNLRKELKETTDYFARIYPDIEFGVSRNQTELLDYTISNLQQNFTLGFLFIFIVAVFFIGDVRSPLVIGITMITSVVITFFFFYICRISLNVISLSGLILAVGMMIDNAIIVTENVSQYREKGYSLKRAAVVGTSEMIAPMLSSSLTTIAVFVPLVFMSGIAGAIFMDEAFSITSGLMVSYFTGIMLLPVLYVLFYRMGIRKHNWFTASFRNLLKNEWLTRFYDAGIEWVFAHKAVTMVFAIVSLPLCVLMFLVIEKERMPKIDQNETVVNIEWNENIHVDENSRRVNAILAMTDSLVEEHTAYVGMQDYLLGMENELSAAEAELYFRTAEPSGIPVLTEMLGSRIRRKYPAATVTFSPPVTLFEKLFVTGEPDLVAQLRASDRTSTPEASHIREIETDIAQETGYMPDVTPFRSQLNLEVDRNRLLIYNVNYDEVVRVLRTALKDNQVSTLRSYQQYLPIGIAGREMSVNRILAETLVETHVDAVTRERNYIPLRELVRIVSDEDLKEITAGRNGEYIPVNFYHVEDVPRVMDGVRRAVDKDSRWDVSFGGSFFSNKKMMGELTVILLISVLLMYFILCAQFESFLQPLIVLTEIPMDIAFGLVLLWATGHTMNLMSAIGIIVSCGIVVNDSILKLDSINELRKEGMPLLDAIHTAGHRRLRAIIMTTLTTVFAMVPLLFTSDLGSEMQRPLSVAMIGTMMVGLVISLFAIPLIYWFIYRKHETQKN</sequence>
<dbReference type="InterPro" id="IPR001036">
    <property type="entry name" value="Acrflvin-R"/>
</dbReference>
<keyword evidence="1" id="KW-0472">Membrane</keyword>
<proteinExistence type="predicted"/>
<feature type="transmembrane region" description="Helical" evidence="1">
    <location>
        <begin position="533"/>
        <end position="553"/>
    </location>
</feature>
<dbReference type="Gene3D" id="3.30.70.1320">
    <property type="entry name" value="Multidrug efflux transporter AcrB pore domain like"/>
    <property type="match status" value="1"/>
</dbReference>
<dbReference type="AlphaFoldDB" id="J9D4M6"/>
<comment type="caution">
    <text evidence="2">The sequence shown here is derived from an EMBL/GenBank/DDBJ whole genome shotgun (WGS) entry which is preliminary data.</text>
</comment>
<feature type="transmembrane region" description="Helical" evidence="1">
    <location>
        <begin position="471"/>
        <end position="493"/>
    </location>
</feature>
<keyword evidence="1" id="KW-1133">Transmembrane helix</keyword>
<gene>
    <name evidence="2" type="ORF">EVA_04282</name>
</gene>
<feature type="transmembrane region" description="Helical" evidence="1">
    <location>
        <begin position="862"/>
        <end position="881"/>
    </location>
</feature>
<dbReference type="GO" id="GO:0042910">
    <property type="term" value="F:xenobiotic transmembrane transporter activity"/>
    <property type="evidence" value="ECO:0007669"/>
    <property type="project" value="TreeGrafter"/>
</dbReference>
<dbReference type="SUPFAM" id="SSF82714">
    <property type="entry name" value="Multidrug efflux transporter AcrB TolC docking domain, DN and DC subdomains"/>
    <property type="match status" value="2"/>
</dbReference>
<dbReference type="GO" id="GO:0005886">
    <property type="term" value="C:plasma membrane"/>
    <property type="evidence" value="ECO:0007669"/>
    <property type="project" value="TreeGrafter"/>
</dbReference>
<dbReference type="Gene3D" id="3.30.70.1440">
    <property type="entry name" value="Multidrug efflux transporter AcrB pore domain"/>
    <property type="match status" value="1"/>
</dbReference>
<dbReference type="PANTHER" id="PTHR32063:SF0">
    <property type="entry name" value="SWARMING MOTILITY PROTEIN SWRC"/>
    <property type="match status" value="1"/>
</dbReference>
<dbReference type="SUPFAM" id="SSF82693">
    <property type="entry name" value="Multidrug efflux transporter AcrB pore domain, PN1, PN2, PC1 and PC2 subdomains"/>
    <property type="match status" value="2"/>
</dbReference>
<dbReference type="Gene3D" id="1.20.1640.10">
    <property type="entry name" value="Multidrug efflux transporter AcrB transmembrane domain"/>
    <property type="match status" value="2"/>
</dbReference>
<dbReference type="Gene3D" id="3.30.2090.10">
    <property type="entry name" value="Multidrug efflux transporter AcrB TolC docking domain, DN and DC subdomains"/>
    <property type="match status" value="2"/>
</dbReference>
<dbReference type="SUPFAM" id="SSF82866">
    <property type="entry name" value="Multidrug efflux transporter AcrB transmembrane domain"/>
    <property type="match status" value="2"/>
</dbReference>